<dbReference type="Pfam" id="PF03607">
    <property type="entry name" value="DCX"/>
    <property type="match status" value="2"/>
</dbReference>
<reference evidence="4 5" key="1">
    <citation type="submission" date="2016-08" db="EMBL/GenBank/DDBJ databases">
        <title>Genomes of anaerobic fungi encode conserved fungal cellulosomes for biomass hydrolysis.</title>
        <authorList>
            <consortium name="DOE Joint Genome Institute"/>
            <person name="Haitjema C.H."/>
            <person name="Gilmore S.P."/>
            <person name="Henske J.K."/>
            <person name="Solomon K.V."/>
            <person name="De Groot R."/>
            <person name="Kuo A."/>
            <person name="Mondo S.J."/>
            <person name="Salamov A.A."/>
            <person name="Labutti K."/>
            <person name="Zhao Z."/>
            <person name="Chiniquy J."/>
            <person name="Barry K."/>
            <person name="Brewer H.M."/>
            <person name="Purvine S.O."/>
            <person name="Wright A.T."/>
            <person name="Boxma B."/>
            <person name="Van Alen T."/>
            <person name="Hackstein J.H."/>
            <person name="Baker S.E."/>
            <person name="Grigoriev I.V."/>
            <person name="O'Malley M.A."/>
        </authorList>
    </citation>
    <scope>NUCLEOTIDE SEQUENCE [LARGE SCALE GENOMIC DNA]</scope>
    <source>
        <strain evidence="5">finn</strain>
    </source>
</reference>
<feature type="compositionally biased region" description="Polar residues" evidence="2">
    <location>
        <begin position="650"/>
        <end position="660"/>
    </location>
</feature>
<dbReference type="STRING" id="1754191.A0A1Y1V105"/>
<dbReference type="SMART" id="SM00537">
    <property type="entry name" value="DCX"/>
    <property type="match status" value="2"/>
</dbReference>
<dbReference type="EMBL" id="MCFH01000043">
    <property type="protein sequence ID" value="ORX44884.1"/>
    <property type="molecule type" value="Genomic_DNA"/>
</dbReference>
<feature type="domain" description="Doublecortin" evidence="3">
    <location>
        <begin position="299"/>
        <end position="377"/>
    </location>
</feature>
<sequence length="669" mass="78829">MPNIYHVDNNGNGHIVRNGNVNRSQEKVCEYMFPLSNKDLTRRQLKTRGNHVEYDEDQIKSRGRTNDRTREYSEYDDNKSELSKQNTKSYTDTGGIYIYVFRNNNPFFLGKKMLVTEKIYRNWEQFIISVIKNVQLVKSSCRLFNLTSGKEVTDCSELIDGEKYIAACKNERLNLNINYRTLKENKEYKIQKDAEEQKKLEKMNEKYKKKKNNWIFQKEQQRIVDLENKRVVITNKNRSIEDYSKKKELLRKIRIERIDQEERRIRYKQKNREIGNVNINRSLTNVEPEKVFDRETKGYRIFLHKNGDFQSTGTRFVLNFNNSSSLLAMVLSIRETLSDFWNARRIFDITTFKRIQKIEEIEDDKHYIITGKELLRKDQSYKTIPDEVKKIAPMIIHVYPNGDGLSIPTNIRVTYQKFPTFEKLMRFIDSNVHLITGCIKILYNMSGKKITSIDQLENEKEYVAASYNEPFIDIKYNANSFKKHKYTFNRNNNYINTNNNNNNNNNSNEEDKNDDEENYRSRSRTVSVNKERSKSESPRKDKNSLNRNRSRSVNEYKDINKEDPGSLRKVKTEQGSTLRSSMKVNSNNYPVNTNLNNMELKSCLIKTKDKEKEKINVIIDSNTDIINGNKEKRVSSPPRSGCVKEEALQQFSSEASNTNHDLAMPRKSD</sequence>
<feature type="compositionally biased region" description="Basic and acidic residues" evidence="2">
    <location>
        <begin position="552"/>
        <end position="572"/>
    </location>
</feature>
<feature type="region of interest" description="Disordered" evidence="2">
    <location>
        <begin position="650"/>
        <end position="669"/>
    </location>
</feature>
<dbReference type="GO" id="GO:0005874">
    <property type="term" value="C:microtubule"/>
    <property type="evidence" value="ECO:0007669"/>
    <property type="project" value="TreeGrafter"/>
</dbReference>
<dbReference type="OrthoDB" id="1738954at2759"/>
<dbReference type="InterPro" id="IPR003533">
    <property type="entry name" value="Doublecortin_dom"/>
</dbReference>
<evidence type="ECO:0000256" key="1">
    <source>
        <dbReference type="SAM" id="Coils"/>
    </source>
</evidence>
<evidence type="ECO:0000313" key="4">
    <source>
        <dbReference type="EMBL" id="ORX44884.1"/>
    </source>
</evidence>
<dbReference type="Gene3D" id="3.10.20.230">
    <property type="entry name" value="Doublecortin domain"/>
    <property type="match status" value="3"/>
</dbReference>
<feature type="compositionally biased region" description="Polar residues" evidence="2">
    <location>
        <begin position="573"/>
        <end position="590"/>
    </location>
</feature>
<feature type="domain" description="Doublecortin" evidence="3">
    <location>
        <begin position="96"/>
        <end position="178"/>
    </location>
</feature>
<feature type="domain" description="Doublecortin" evidence="3">
    <location>
        <begin position="394"/>
        <end position="477"/>
    </location>
</feature>
<dbReference type="GO" id="GO:0005815">
    <property type="term" value="C:microtubule organizing center"/>
    <property type="evidence" value="ECO:0007669"/>
    <property type="project" value="TreeGrafter"/>
</dbReference>
<evidence type="ECO:0000313" key="5">
    <source>
        <dbReference type="Proteomes" id="UP000193719"/>
    </source>
</evidence>
<feature type="region of interest" description="Disordered" evidence="2">
    <location>
        <begin position="492"/>
        <end position="590"/>
    </location>
</feature>
<dbReference type="SUPFAM" id="SSF89837">
    <property type="entry name" value="Doublecortin (DC)"/>
    <property type="match status" value="3"/>
</dbReference>
<keyword evidence="5" id="KW-1185">Reference proteome</keyword>
<feature type="compositionally biased region" description="Basic and acidic residues" evidence="2">
    <location>
        <begin position="529"/>
        <end position="544"/>
    </location>
</feature>
<comment type="caution">
    <text evidence="4">The sequence shown here is derived from an EMBL/GenBank/DDBJ whole genome shotgun (WGS) entry which is preliminary data.</text>
</comment>
<feature type="compositionally biased region" description="Basic and acidic residues" evidence="2">
    <location>
        <begin position="50"/>
        <end position="82"/>
    </location>
</feature>
<accession>A0A1Y1V105</accession>
<dbReference type="InterPro" id="IPR036572">
    <property type="entry name" value="Doublecortin_dom_sf"/>
</dbReference>
<dbReference type="PANTHER" id="PTHR23004:SF11">
    <property type="entry name" value="PROTEIN RPI-1"/>
    <property type="match status" value="1"/>
</dbReference>
<feature type="compositionally biased region" description="Low complexity" evidence="2">
    <location>
        <begin position="492"/>
        <end position="507"/>
    </location>
</feature>
<dbReference type="AlphaFoldDB" id="A0A1Y1V105"/>
<evidence type="ECO:0000256" key="2">
    <source>
        <dbReference type="SAM" id="MobiDB-lite"/>
    </source>
</evidence>
<feature type="region of interest" description="Disordered" evidence="2">
    <location>
        <begin position="47"/>
        <end position="86"/>
    </location>
</feature>
<reference evidence="4 5" key="2">
    <citation type="submission" date="2016-08" db="EMBL/GenBank/DDBJ databases">
        <title>Pervasive Adenine N6-methylation of Active Genes in Fungi.</title>
        <authorList>
            <consortium name="DOE Joint Genome Institute"/>
            <person name="Mondo S.J."/>
            <person name="Dannebaum R.O."/>
            <person name="Kuo R.C."/>
            <person name="Labutti K."/>
            <person name="Haridas S."/>
            <person name="Kuo A."/>
            <person name="Salamov A."/>
            <person name="Ahrendt S.R."/>
            <person name="Lipzen A."/>
            <person name="Sullivan W."/>
            <person name="Andreopoulos W.B."/>
            <person name="Clum A."/>
            <person name="Lindquist E."/>
            <person name="Daum C."/>
            <person name="Ramamoorthy G.K."/>
            <person name="Gryganskyi A."/>
            <person name="Culley D."/>
            <person name="Magnuson J.K."/>
            <person name="James T.Y."/>
            <person name="O'Malley M.A."/>
            <person name="Stajich J.E."/>
            <person name="Spatafora J.W."/>
            <person name="Visel A."/>
            <person name="Grigoriev I.V."/>
        </authorList>
    </citation>
    <scope>NUCLEOTIDE SEQUENCE [LARGE SCALE GENOMIC DNA]</scope>
    <source>
        <strain evidence="5">finn</strain>
    </source>
</reference>
<feature type="coiled-coil region" evidence="1">
    <location>
        <begin position="165"/>
        <end position="213"/>
    </location>
</feature>
<evidence type="ECO:0000259" key="3">
    <source>
        <dbReference type="PROSITE" id="PS50309"/>
    </source>
</evidence>
<keyword evidence="1" id="KW-0175">Coiled coil</keyword>
<gene>
    <name evidence="4" type="ORF">BCR36DRAFT_414852</name>
</gene>
<dbReference type="GO" id="GO:0035556">
    <property type="term" value="P:intracellular signal transduction"/>
    <property type="evidence" value="ECO:0007669"/>
    <property type="project" value="InterPro"/>
</dbReference>
<dbReference type="PANTHER" id="PTHR23004">
    <property type="entry name" value="DOUBLECORTIN DOMAIN CONTAINING 2"/>
    <property type="match status" value="1"/>
</dbReference>
<organism evidence="4 5">
    <name type="scientific">Piromyces finnis</name>
    <dbReference type="NCBI Taxonomy" id="1754191"/>
    <lineage>
        <taxon>Eukaryota</taxon>
        <taxon>Fungi</taxon>
        <taxon>Fungi incertae sedis</taxon>
        <taxon>Chytridiomycota</taxon>
        <taxon>Chytridiomycota incertae sedis</taxon>
        <taxon>Neocallimastigomycetes</taxon>
        <taxon>Neocallimastigales</taxon>
        <taxon>Neocallimastigaceae</taxon>
        <taxon>Piromyces</taxon>
    </lineage>
</organism>
<protein>
    <recommendedName>
        <fullName evidence="3">Doublecortin domain-containing protein</fullName>
    </recommendedName>
</protein>
<dbReference type="Proteomes" id="UP000193719">
    <property type="component" value="Unassembled WGS sequence"/>
</dbReference>
<proteinExistence type="predicted"/>
<dbReference type="PROSITE" id="PS50309">
    <property type="entry name" value="DC"/>
    <property type="match status" value="3"/>
</dbReference>
<name>A0A1Y1V105_9FUNG</name>